<dbReference type="InterPro" id="IPR008258">
    <property type="entry name" value="Transglycosylase_SLT_dom_1"/>
</dbReference>
<accession>A0A8S5RVX5</accession>
<evidence type="ECO:0000256" key="3">
    <source>
        <dbReference type="SAM" id="Phobius"/>
    </source>
</evidence>
<dbReference type="Gene3D" id="1.10.530.10">
    <property type="match status" value="1"/>
</dbReference>
<dbReference type="InterPro" id="IPR023346">
    <property type="entry name" value="Lysozyme-like_dom_sf"/>
</dbReference>
<keyword evidence="3" id="KW-1133">Transmembrane helix</keyword>
<feature type="compositionally biased region" description="Low complexity" evidence="2">
    <location>
        <begin position="189"/>
        <end position="204"/>
    </location>
</feature>
<feature type="domain" description="Transglycosylase SLT" evidence="4">
    <location>
        <begin position="237"/>
        <end position="280"/>
    </location>
</feature>
<evidence type="ECO:0000259" key="4">
    <source>
        <dbReference type="Pfam" id="PF01464"/>
    </source>
</evidence>
<evidence type="ECO:0000256" key="1">
    <source>
        <dbReference type="SAM" id="Coils"/>
    </source>
</evidence>
<sequence length="312" mass="34131">MINKDSFKKNKNRIIAGGALILMVGTPILSIIASNTNHSTHTQTETTTKEPETEKFDLDAVAKTQEEVKKEADEAIEKLKELDLTETEKTDIIQSLKEANSKDRVKQILDEAILKSDNKKKEAEAKKAEEEKANKIKKYSDLVDKAEKDKTVEAFNKAATEIASSDLSDSEKETLYVRLRKLEAEITEPETTTQTTQASAQSNPTPQPTSYTSSEPSNVVLSNGNTPGEVGTYAAKRMAEATGVAQSTWEYIIARESNGNPNAYNPSGASGLFQTMPFWGDTSTVEAQIQTALKAYNAAKSAYGNGLQPWAL</sequence>
<dbReference type="EMBL" id="BK032497">
    <property type="protein sequence ID" value="DAF42594.1"/>
    <property type="molecule type" value="Genomic_DNA"/>
</dbReference>
<feature type="region of interest" description="Disordered" evidence="2">
    <location>
        <begin position="186"/>
        <end position="219"/>
    </location>
</feature>
<evidence type="ECO:0000256" key="2">
    <source>
        <dbReference type="SAM" id="MobiDB-lite"/>
    </source>
</evidence>
<feature type="compositionally biased region" description="Polar residues" evidence="2">
    <location>
        <begin position="208"/>
        <end position="219"/>
    </location>
</feature>
<organism evidence="5">
    <name type="scientific">Siphoviridae sp. ctHip2</name>
    <dbReference type="NCBI Taxonomy" id="2827830"/>
    <lineage>
        <taxon>Viruses</taxon>
        <taxon>Duplodnaviria</taxon>
        <taxon>Heunggongvirae</taxon>
        <taxon>Uroviricota</taxon>
        <taxon>Caudoviricetes</taxon>
    </lineage>
</organism>
<name>A0A8S5RVX5_9CAUD</name>
<keyword evidence="3" id="KW-0472">Membrane</keyword>
<feature type="coiled-coil region" evidence="1">
    <location>
        <begin position="109"/>
        <end position="149"/>
    </location>
</feature>
<protein>
    <submittedName>
        <fullName evidence="5">RPF protein</fullName>
    </submittedName>
</protein>
<keyword evidence="1" id="KW-0175">Coiled coil</keyword>
<proteinExistence type="predicted"/>
<dbReference type="Pfam" id="PF01464">
    <property type="entry name" value="SLT"/>
    <property type="match status" value="1"/>
</dbReference>
<reference evidence="5" key="1">
    <citation type="journal article" date="2021" name="Proc. Natl. Acad. Sci. U.S.A.">
        <title>A Catalog of Tens of Thousands of Viruses from Human Metagenomes Reveals Hidden Associations with Chronic Diseases.</title>
        <authorList>
            <person name="Tisza M.J."/>
            <person name="Buck C.B."/>
        </authorList>
    </citation>
    <scope>NUCLEOTIDE SEQUENCE</scope>
    <source>
        <strain evidence="5">CtHip2</strain>
    </source>
</reference>
<feature type="coiled-coil region" evidence="1">
    <location>
        <begin position="58"/>
        <end position="85"/>
    </location>
</feature>
<feature type="transmembrane region" description="Helical" evidence="3">
    <location>
        <begin position="12"/>
        <end position="33"/>
    </location>
</feature>
<evidence type="ECO:0000313" key="5">
    <source>
        <dbReference type="EMBL" id="DAF42594.1"/>
    </source>
</evidence>
<dbReference type="SUPFAM" id="SSF53955">
    <property type="entry name" value="Lysozyme-like"/>
    <property type="match status" value="1"/>
</dbReference>
<keyword evidence="3" id="KW-0812">Transmembrane</keyword>